<reference evidence="2 3" key="1">
    <citation type="submission" date="2007-03" db="EMBL/GenBank/DDBJ databases">
        <authorList>
            <person name="Fulton L."/>
            <person name="Clifton S."/>
            <person name="Fulton B."/>
            <person name="Xu J."/>
            <person name="Minx P."/>
            <person name="Pepin K.H."/>
            <person name="Johnson M."/>
            <person name="Thiruvilangam P."/>
            <person name="Bhonagiri V."/>
            <person name="Nash W.E."/>
            <person name="Mardis E.R."/>
            <person name="Wilson R.K."/>
        </authorList>
    </citation>
    <scope>NUCLEOTIDE SEQUENCE [LARGE SCALE GENOMIC DNA]</scope>
    <source>
        <strain evidence="2 3">ATCC 29174</strain>
    </source>
</reference>
<dbReference type="EMBL" id="AAVO02000003">
    <property type="protein sequence ID" value="EDM88148.1"/>
    <property type="molecule type" value="Genomic_DNA"/>
</dbReference>
<feature type="compositionally biased region" description="Acidic residues" evidence="1">
    <location>
        <begin position="56"/>
        <end position="65"/>
    </location>
</feature>
<dbReference type="HOGENOM" id="CLU_2010848_0_0_9"/>
<dbReference type="AlphaFoldDB" id="A5ZPY4"/>
<feature type="region of interest" description="Disordered" evidence="1">
    <location>
        <begin position="40"/>
        <end position="68"/>
    </location>
</feature>
<gene>
    <name evidence="2" type="ORF">RUMOBE_01054</name>
</gene>
<dbReference type="Proteomes" id="UP000006002">
    <property type="component" value="Unassembled WGS sequence"/>
</dbReference>
<protein>
    <submittedName>
        <fullName evidence="2">Uncharacterized protein</fullName>
    </submittedName>
</protein>
<evidence type="ECO:0000313" key="2">
    <source>
        <dbReference type="EMBL" id="EDM88148.1"/>
    </source>
</evidence>
<comment type="caution">
    <text evidence="2">The sequence shown here is derived from an EMBL/GenBank/DDBJ whole genome shotgun (WGS) entry which is preliminary data.</text>
</comment>
<evidence type="ECO:0000256" key="1">
    <source>
        <dbReference type="SAM" id="MobiDB-lite"/>
    </source>
</evidence>
<organism evidence="2 3">
    <name type="scientific">Blautia obeum ATCC 29174</name>
    <dbReference type="NCBI Taxonomy" id="411459"/>
    <lineage>
        <taxon>Bacteria</taxon>
        <taxon>Bacillati</taxon>
        <taxon>Bacillota</taxon>
        <taxon>Clostridia</taxon>
        <taxon>Lachnospirales</taxon>
        <taxon>Lachnospiraceae</taxon>
        <taxon>Blautia</taxon>
    </lineage>
</organism>
<sequence length="123" mass="13487">MGIVRATKAEPDVYVPEEEKAKALVASGYFEMVTSEAEKIQPLTGDTEKAESAADMFEEESEDEAQGNPELMELQKKNKAELIEYAGQNGIDITGCKTKDDIYQKIVEAIARAAASRAALREE</sequence>
<evidence type="ECO:0000313" key="3">
    <source>
        <dbReference type="Proteomes" id="UP000006002"/>
    </source>
</evidence>
<name>A5ZPY4_9FIRM</name>
<proteinExistence type="predicted"/>
<accession>A5ZPY4</accession>
<reference evidence="2 3" key="2">
    <citation type="submission" date="2007-04" db="EMBL/GenBank/DDBJ databases">
        <title>Draft genome sequence of Ruminococcus obeum (ATCC 29174).</title>
        <authorList>
            <person name="Sudarsanam P."/>
            <person name="Ley R."/>
            <person name="Guruge J."/>
            <person name="Turnbaugh P.J."/>
            <person name="Mahowald M."/>
            <person name="Liep D."/>
            <person name="Gordon J."/>
        </authorList>
    </citation>
    <scope>NUCLEOTIDE SEQUENCE [LARGE SCALE GENOMIC DNA]</scope>
    <source>
        <strain evidence="2 3">ATCC 29174</strain>
    </source>
</reference>